<evidence type="ECO:0000313" key="2">
    <source>
        <dbReference type="Proteomes" id="UP000183287"/>
    </source>
</evidence>
<protein>
    <submittedName>
        <fullName evidence="1">Uncharacterized protein</fullName>
    </submittedName>
</protein>
<keyword evidence="2" id="KW-1185">Reference proteome</keyword>
<dbReference type="EMBL" id="FOUB01000005">
    <property type="protein sequence ID" value="SFL84972.1"/>
    <property type="molecule type" value="Genomic_DNA"/>
</dbReference>
<gene>
    <name evidence="1" type="ORF">SAMN05421863_1005113</name>
</gene>
<name>A0A1I4L1S5_9PROT</name>
<proteinExistence type="predicted"/>
<evidence type="ECO:0000313" key="1">
    <source>
        <dbReference type="EMBL" id="SFL84972.1"/>
    </source>
</evidence>
<accession>A0A1I4L1S5</accession>
<organism evidence="1 2">
    <name type="scientific">Nitrosomonas communis</name>
    <dbReference type="NCBI Taxonomy" id="44574"/>
    <lineage>
        <taxon>Bacteria</taxon>
        <taxon>Pseudomonadati</taxon>
        <taxon>Pseudomonadota</taxon>
        <taxon>Betaproteobacteria</taxon>
        <taxon>Nitrosomonadales</taxon>
        <taxon>Nitrosomonadaceae</taxon>
        <taxon>Nitrosomonas</taxon>
    </lineage>
</organism>
<reference evidence="2" key="1">
    <citation type="submission" date="2016-10" db="EMBL/GenBank/DDBJ databases">
        <authorList>
            <person name="Varghese N."/>
            <person name="Submissions S."/>
        </authorList>
    </citation>
    <scope>NUCLEOTIDE SEQUENCE [LARGE SCALE GENOMIC DNA]</scope>
    <source>
        <strain evidence="2">Nm44</strain>
    </source>
</reference>
<dbReference type="Proteomes" id="UP000183287">
    <property type="component" value="Unassembled WGS sequence"/>
</dbReference>
<dbReference type="AlphaFoldDB" id="A0A1I4L1S5"/>
<sequence>MRIYLRIMNGLFDRASNYFSEMGVVSSLCYDKIKGGTLILVILHLHLLYLIENYHLQLKIIYERFCFSCLPNIDCILIKCIHAI</sequence>